<keyword evidence="1" id="KW-1133">Transmembrane helix</keyword>
<feature type="transmembrane region" description="Helical" evidence="1">
    <location>
        <begin position="139"/>
        <end position="158"/>
    </location>
</feature>
<keyword evidence="1" id="KW-0812">Transmembrane</keyword>
<dbReference type="RefSeq" id="WP_103426753.1">
    <property type="nucleotide sequence ID" value="NZ_CP026309.1"/>
</dbReference>
<feature type="transmembrane region" description="Helical" evidence="1">
    <location>
        <begin position="205"/>
        <end position="236"/>
    </location>
</feature>
<proteinExistence type="predicted"/>
<dbReference type="Pfam" id="PF25231">
    <property type="entry name" value="DUF7847"/>
    <property type="match status" value="1"/>
</dbReference>
<dbReference type="GeneID" id="35593746"/>
<organism evidence="3 4">
    <name type="scientific">Salinigranum rubrum</name>
    <dbReference type="NCBI Taxonomy" id="755307"/>
    <lineage>
        <taxon>Archaea</taxon>
        <taxon>Methanobacteriati</taxon>
        <taxon>Methanobacteriota</taxon>
        <taxon>Stenosarchaea group</taxon>
        <taxon>Halobacteria</taxon>
        <taxon>Halobacteriales</taxon>
        <taxon>Haloferacaceae</taxon>
        <taxon>Salinigranum</taxon>
    </lineage>
</organism>
<evidence type="ECO:0000313" key="4">
    <source>
        <dbReference type="Proteomes" id="UP000236584"/>
    </source>
</evidence>
<feature type="transmembrane region" description="Helical" evidence="1">
    <location>
        <begin position="114"/>
        <end position="133"/>
    </location>
</feature>
<reference evidence="3 4" key="1">
    <citation type="submission" date="2018-01" db="EMBL/GenBank/DDBJ databases">
        <title>Complete genome sequence of Salinigranum rubrum GX10T, an extremely halophilic archaeon isolated from a marine solar saltern.</title>
        <authorList>
            <person name="Han S."/>
        </authorList>
    </citation>
    <scope>NUCLEOTIDE SEQUENCE [LARGE SCALE GENOMIC DNA]</scope>
    <source>
        <strain evidence="3 4">GX10</strain>
    </source>
</reference>
<keyword evidence="4" id="KW-1185">Reference proteome</keyword>
<gene>
    <name evidence="3" type="ORF">C2R22_16600</name>
</gene>
<sequence>MSLQLGTALKRGAGHVLSRAGLVVLVAYAAVMLVYQLSFNTLIQPLFAGLVPPGADPATATTGLVTLPIPGAVAGALVVVTLLAAAVVTVVAVRTFVAGVHDRVPRRFLTDRMGFAVANVAVGGVVFGLAVLLGTLLLVVPGILAYIGFLFMVQYIAVENVNFLTAMRRSWRLTRGNRIRVFLLVLVLLAVVFVATFAVNFTLGFALGAVLGTGVSGLVSLAVGMVNVVSTIYLLAVLSDAFVQLRDGTESGPANTRPTTDALGA</sequence>
<evidence type="ECO:0000256" key="1">
    <source>
        <dbReference type="SAM" id="Phobius"/>
    </source>
</evidence>
<accession>A0A2I8VMF7</accession>
<protein>
    <recommendedName>
        <fullName evidence="2">DUF7847 domain-containing protein</fullName>
    </recommendedName>
</protein>
<feature type="domain" description="DUF7847" evidence="2">
    <location>
        <begin position="3"/>
        <end position="243"/>
    </location>
</feature>
<feature type="transmembrane region" description="Helical" evidence="1">
    <location>
        <begin position="20"/>
        <end position="38"/>
    </location>
</feature>
<dbReference type="Proteomes" id="UP000236584">
    <property type="component" value="Chromosome"/>
</dbReference>
<name>A0A2I8VMF7_9EURY</name>
<feature type="transmembrane region" description="Helical" evidence="1">
    <location>
        <begin position="179"/>
        <end position="199"/>
    </location>
</feature>
<dbReference type="InterPro" id="IPR057169">
    <property type="entry name" value="DUF7847"/>
</dbReference>
<dbReference type="AlphaFoldDB" id="A0A2I8VMF7"/>
<dbReference type="EMBL" id="CP026309">
    <property type="protein sequence ID" value="AUV83064.1"/>
    <property type="molecule type" value="Genomic_DNA"/>
</dbReference>
<dbReference type="KEGG" id="srub:C2R22_16600"/>
<dbReference type="OrthoDB" id="205869at2157"/>
<feature type="transmembrane region" description="Helical" evidence="1">
    <location>
        <begin position="72"/>
        <end position="93"/>
    </location>
</feature>
<evidence type="ECO:0000259" key="2">
    <source>
        <dbReference type="Pfam" id="PF25231"/>
    </source>
</evidence>
<evidence type="ECO:0000313" key="3">
    <source>
        <dbReference type="EMBL" id="AUV83064.1"/>
    </source>
</evidence>
<keyword evidence="1" id="KW-0472">Membrane</keyword>